<evidence type="ECO:0008006" key="3">
    <source>
        <dbReference type="Google" id="ProtNLM"/>
    </source>
</evidence>
<sequence length="119" mass="13156">MALTKKQLEELPTVGDLHTFGEAIVKAMLKVVQPVIDAAANPLDDPYLSIPTIEAYTDHKRSAINKWIREGKPDGKGGMVKLPYKMFSSDKRVKLSDLEAFGLIGVEEKAKLPFMKKSA</sequence>
<reference evidence="2" key="1">
    <citation type="journal article" date="2019" name="Int. J. Syst. Evol. Microbiol.">
        <title>The Global Catalogue of Microorganisms (GCM) 10K type strain sequencing project: providing services to taxonomists for standard genome sequencing and annotation.</title>
        <authorList>
            <consortium name="The Broad Institute Genomics Platform"/>
            <consortium name="The Broad Institute Genome Sequencing Center for Infectious Disease"/>
            <person name="Wu L."/>
            <person name="Ma J."/>
        </authorList>
    </citation>
    <scope>NUCLEOTIDE SEQUENCE [LARGE SCALE GENOMIC DNA]</scope>
    <source>
        <strain evidence="2">CGMCC 4.7393</strain>
    </source>
</reference>
<evidence type="ECO:0000313" key="2">
    <source>
        <dbReference type="Proteomes" id="UP001596405"/>
    </source>
</evidence>
<name>A0ABW2DTH4_9BACT</name>
<comment type="caution">
    <text evidence="1">The sequence shown here is derived from an EMBL/GenBank/DDBJ whole genome shotgun (WGS) entry which is preliminary data.</text>
</comment>
<evidence type="ECO:0000313" key="1">
    <source>
        <dbReference type="EMBL" id="MFC6999564.1"/>
    </source>
</evidence>
<gene>
    <name evidence="1" type="ORF">ACFQHR_18150</name>
</gene>
<accession>A0ABW2DTH4</accession>
<keyword evidence="2" id="KW-1185">Reference proteome</keyword>
<proteinExistence type="predicted"/>
<organism evidence="1 2">
    <name type="scientific">Rufibacter roseus</name>
    <dbReference type="NCBI Taxonomy" id="1567108"/>
    <lineage>
        <taxon>Bacteria</taxon>
        <taxon>Pseudomonadati</taxon>
        <taxon>Bacteroidota</taxon>
        <taxon>Cytophagia</taxon>
        <taxon>Cytophagales</taxon>
        <taxon>Hymenobacteraceae</taxon>
        <taxon>Rufibacter</taxon>
    </lineage>
</organism>
<dbReference type="Proteomes" id="UP001596405">
    <property type="component" value="Unassembled WGS sequence"/>
</dbReference>
<dbReference type="RefSeq" id="WP_066621200.1">
    <property type="nucleotide sequence ID" value="NZ_JBHSYQ010000016.1"/>
</dbReference>
<protein>
    <recommendedName>
        <fullName evidence="3">DNA-binding protein</fullName>
    </recommendedName>
</protein>
<dbReference type="EMBL" id="JBHSYQ010000016">
    <property type="protein sequence ID" value="MFC6999564.1"/>
    <property type="molecule type" value="Genomic_DNA"/>
</dbReference>